<dbReference type="PROSITE" id="PS50977">
    <property type="entry name" value="HTH_TETR_2"/>
    <property type="match status" value="1"/>
</dbReference>
<feature type="DNA-binding region" description="H-T-H motif" evidence="2">
    <location>
        <begin position="31"/>
        <end position="50"/>
    </location>
</feature>
<evidence type="ECO:0000256" key="2">
    <source>
        <dbReference type="PROSITE-ProRule" id="PRU00335"/>
    </source>
</evidence>
<dbReference type="InterPro" id="IPR001647">
    <property type="entry name" value="HTH_TetR"/>
</dbReference>
<protein>
    <submittedName>
        <fullName evidence="4">TetR/AcrR family transcriptional regulator</fullName>
    </submittedName>
</protein>
<comment type="caution">
    <text evidence="4">The sequence shown here is derived from an EMBL/GenBank/DDBJ whole genome shotgun (WGS) entry which is preliminary data.</text>
</comment>
<proteinExistence type="predicted"/>
<evidence type="ECO:0000313" key="4">
    <source>
        <dbReference type="EMBL" id="MDH5821954.1"/>
    </source>
</evidence>
<evidence type="ECO:0000256" key="1">
    <source>
        <dbReference type="ARBA" id="ARBA00023125"/>
    </source>
</evidence>
<name>A0ABT6J555_9GAMM</name>
<sequence>MAKRLSKDARREQLLESAMAIVAEQGADALTLATVAERAGVTKPVAYEHFGTRAGLLLALYRRIDARQADAFRSALARTPRRIGEVARVMGDAYMSCYSTIGPEWHAITAALKGDPAMEAVQQELLDGYVDLYHQALRPFSKLPPDELQLRCVGIVGAGEAISRDLTRGRVDADRAAQSLAAVIQRAIKD</sequence>
<evidence type="ECO:0000313" key="5">
    <source>
        <dbReference type="Proteomes" id="UP001156940"/>
    </source>
</evidence>
<keyword evidence="1 2" id="KW-0238">DNA-binding</keyword>
<dbReference type="InterPro" id="IPR050109">
    <property type="entry name" value="HTH-type_TetR-like_transc_reg"/>
</dbReference>
<dbReference type="Pfam" id="PF00440">
    <property type="entry name" value="TetR_N"/>
    <property type="match status" value="1"/>
</dbReference>
<dbReference type="PANTHER" id="PTHR30055:SF223">
    <property type="entry name" value="HTH-TYPE TRANSCRIPTIONAL REGULATOR UIDR"/>
    <property type="match status" value="1"/>
</dbReference>
<dbReference type="RefSeq" id="WP_280572774.1">
    <property type="nucleotide sequence ID" value="NZ_JARXRM010000013.1"/>
</dbReference>
<dbReference type="PANTHER" id="PTHR30055">
    <property type="entry name" value="HTH-TYPE TRANSCRIPTIONAL REGULATOR RUTR"/>
    <property type="match status" value="1"/>
</dbReference>
<reference evidence="4 5" key="1">
    <citation type="submission" date="2023-04" db="EMBL/GenBank/DDBJ databases">
        <title>Luteimonas endophyticus RD2P54.</title>
        <authorList>
            <person name="Sun J.-Q."/>
        </authorList>
    </citation>
    <scope>NUCLEOTIDE SEQUENCE [LARGE SCALE GENOMIC DNA]</scope>
    <source>
        <strain evidence="4 5">RD2P54</strain>
    </source>
</reference>
<dbReference type="SUPFAM" id="SSF46689">
    <property type="entry name" value="Homeodomain-like"/>
    <property type="match status" value="1"/>
</dbReference>
<dbReference type="Proteomes" id="UP001156940">
    <property type="component" value="Unassembled WGS sequence"/>
</dbReference>
<organism evidence="4 5">
    <name type="scientific">Luteimonas endophytica</name>
    <dbReference type="NCBI Taxonomy" id="3042023"/>
    <lineage>
        <taxon>Bacteria</taxon>
        <taxon>Pseudomonadati</taxon>
        <taxon>Pseudomonadota</taxon>
        <taxon>Gammaproteobacteria</taxon>
        <taxon>Lysobacterales</taxon>
        <taxon>Lysobacteraceae</taxon>
        <taxon>Luteimonas</taxon>
    </lineage>
</organism>
<gene>
    <name evidence="4" type="ORF">QFW77_02960</name>
</gene>
<dbReference type="Gene3D" id="1.10.357.10">
    <property type="entry name" value="Tetracycline Repressor, domain 2"/>
    <property type="match status" value="1"/>
</dbReference>
<accession>A0ABT6J555</accession>
<keyword evidence="5" id="KW-1185">Reference proteome</keyword>
<feature type="domain" description="HTH tetR-type" evidence="3">
    <location>
        <begin position="8"/>
        <end position="68"/>
    </location>
</feature>
<evidence type="ECO:0000259" key="3">
    <source>
        <dbReference type="PROSITE" id="PS50977"/>
    </source>
</evidence>
<dbReference type="PRINTS" id="PR00455">
    <property type="entry name" value="HTHTETR"/>
</dbReference>
<dbReference type="EMBL" id="JARXRM010000013">
    <property type="protein sequence ID" value="MDH5821954.1"/>
    <property type="molecule type" value="Genomic_DNA"/>
</dbReference>
<dbReference type="InterPro" id="IPR009057">
    <property type="entry name" value="Homeodomain-like_sf"/>
</dbReference>